<dbReference type="PANTHER" id="PTHR37422:SF13">
    <property type="entry name" value="LIPOPOLYSACCHARIDE BIOSYNTHESIS PROTEIN PA4999-RELATED"/>
    <property type="match status" value="1"/>
</dbReference>
<dbReference type="PANTHER" id="PTHR37422">
    <property type="entry name" value="TEICHURONIC ACID BIOSYNTHESIS PROTEIN TUAE"/>
    <property type="match status" value="1"/>
</dbReference>
<feature type="transmembrane region" description="Helical" evidence="1">
    <location>
        <begin position="160"/>
        <end position="179"/>
    </location>
</feature>
<evidence type="ECO:0000256" key="1">
    <source>
        <dbReference type="SAM" id="Phobius"/>
    </source>
</evidence>
<organism evidence="2 3">
    <name type="scientific">Neolewinella aquimaris</name>
    <dbReference type="NCBI Taxonomy" id="1835722"/>
    <lineage>
        <taxon>Bacteria</taxon>
        <taxon>Pseudomonadati</taxon>
        <taxon>Bacteroidota</taxon>
        <taxon>Saprospiria</taxon>
        <taxon>Saprospirales</taxon>
        <taxon>Lewinellaceae</taxon>
        <taxon>Neolewinella</taxon>
    </lineage>
</organism>
<proteinExistence type="predicted"/>
<feature type="transmembrane region" description="Helical" evidence="1">
    <location>
        <begin position="353"/>
        <end position="370"/>
    </location>
</feature>
<keyword evidence="1" id="KW-0812">Transmembrane</keyword>
<accession>A0A840EA11</accession>
<protein>
    <recommendedName>
        <fullName evidence="4">O-antigen ligase</fullName>
    </recommendedName>
</protein>
<sequence>MKRYSLPLYSVATLFPRLLSLPVPLQQVQLTEVLFVWMIWLFRREVGETIRAYPYFFGAAALYLLANFSSAIWAGNAGAMLEAGARGYLIVLGALTLAYLRQFGRERLLGWWKWGTVAVAGIGLLYLGLIYSGVPDRLNWVATFPDYPYFGGVHRLRGTAVTYGMWVMLLLPGFIFAFDDYRNQRGALWPVGLLLLAMLPTLSKEVILAVTGAVLLTDLPAVLRYTVATALTAVLVLGTHYLLLSERSTQQADNYTNGQALLQYGDWTIVESVYTPIKRVAIRVGLQHFWLGVGPGQLYRHSTEAMHPGELPENFGRFDPHSAWTGAFAETGLFGLLGLLMLVAVFWYYRPAALTPVAVLLLLFLIASIFKDVMNFRGLWVLMGVYLSQADKLNFQSGLIPLAVRSHLKSIICK</sequence>
<feature type="transmembrane region" description="Helical" evidence="1">
    <location>
        <begin position="222"/>
        <end position="244"/>
    </location>
</feature>
<feature type="transmembrane region" description="Helical" evidence="1">
    <location>
        <begin position="79"/>
        <end position="100"/>
    </location>
</feature>
<dbReference type="RefSeq" id="WP_183496452.1">
    <property type="nucleotide sequence ID" value="NZ_JACIFF010000007.1"/>
</dbReference>
<comment type="caution">
    <text evidence="2">The sequence shown here is derived from an EMBL/GenBank/DDBJ whole genome shotgun (WGS) entry which is preliminary data.</text>
</comment>
<evidence type="ECO:0000313" key="3">
    <source>
        <dbReference type="Proteomes" id="UP000576209"/>
    </source>
</evidence>
<evidence type="ECO:0000313" key="2">
    <source>
        <dbReference type="EMBL" id="MBB4080217.1"/>
    </source>
</evidence>
<feature type="transmembrane region" description="Helical" evidence="1">
    <location>
        <begin position="327"/>
        <end position="347"/>
    </location>
</feature>
<dbReference type="InterPro" id="IPR051533">
    <property type="entry name" value="WaaL-like"/>
</dbReference>
<feature type="transmembrane region" description="Helical" evidence="1">
    <location>
        <begin position="112"/>
        <end position="134"/>
    </location>
</feature>
<keyword evidence="1" id="KW-0472">Membrane</keyword>
<dbReference type="EMBL" id="JACIFF010000007">
    <property type="protein sequence ID" value="MBB4080217.1"/>
    <property type="molecule type" value="Genomic_DNA"/>
</dbReference>
<gene>
    <name evidence="2" type="ORF">GGR28_002847</name>
</gene>
<name>A0A840EA11_9BACT</name>
<evidence type="ECO:0008006" key="4">
    <source>
        <dbReference type="Google" id="ProtNLM"/>
    </source>
</evidence>
<feature type="transmembrane region" description="Helical" evidence="1">
    <location>
        <begin position="191"/>
        <end position="216"/>
    </location>
</feature>
<keyword evidence="3" id="KW-1185">Reference proteome</keyword>
<feature type="transmembrane region" description="Helical" evidence="1">
    <location>
        <begin position="54"/>
        <end position="73"/>
    </location>
</feature>
<dbReference type="AlphaFoldDB" id="A0A840EA11"/>
<keyword evidence="1" id="KW-1133">Transmembrane helix</keyword>
<reference evidence="2 3" key="1">
    <citation type="submission" date="2020-08" db="EMBL/GenBank/DDBJ databases">
        <title>Genomic Encyclopedia of Type Strains, Phase IV (KMG-IV): sequencing the most valuable type-strain genomes for metagenomic binning, comparative biology and taxonomic classification.</title>
        <authorList>
            <person name="Goeker M."/>
        </authorList>
    </citation>
    <scope>NUCLEOTIDE SEQUENCE [LARGE SCALE GENOMIC DNA]</scope>
    <source>
        <strain evidence="2 3">DSM 105137</strain>
    </source>
</reference>
<dbReference type="Proteomes" id="UP000576209">
    <property type="component" value="Unassembled WGS sequence"/>
</dbReference>